<comment type="caution">
    <text evidence="1">The sequence shown here is derived from an EMBL/GenBank/DDBJ whole genome shotgun (WGS) entry which is preliminary data.</text>
</comment>
<gene>
    <name evidence="1" type="ORF">RRG08_030642</name>
</gene>
<sequence length="98" mass="11125">MSKLTLFQSENQQQLSRFCCSQATALRPADSFLLYGVCFLRNNLIVNQGEGITSDVKSVEFLKDGNSPEAHPRGLDLGYRYNHLIKRAPFFAGRQRRS</sequence>
<evidence type="ECO:0000313" key="2">
    <source>
        <dbReference type="Proteomes" id="UP001283361"/>
    </source>
</evidence>
<accession>A0AAE1D3A7</accession>
<evidence type="ECO:0000313" key="1">
    <source>
        <dbReference type="EMBL" id="KAK3754227.1"/>
    </source>
</evidence>
<name>A0AAE1D3A7_9GAST</name>
<organism evidence="1 2">
    <name type="scientific">Elysia crispata</name>
    <name type="common">lettuce slug</name>
    <dbReference type="NCBI Taxonomy" id="231223"/>
    <lineage>
        <taxon>Eukaryota</taxon>
        <taxon>Metazoa</taxon>
        <taxon>Spiralia</taxon>
        <taxon>Lophotrochozoa</taxon>
        <taxon>Mollusca</taxon>
        <taxon>Gastropoda</taxon>
        <taxon>Heterobranchia</taxon>
        <taxon>Euthyneura</taxon>
        <taxon>Panpulmonata</taxon>
        <taxon>Sacoglossa</taxon>
        <taxon>Placobranchoidea</taxon>
        <taxon>Plakobranchidae</taxon>
        <taxon>Elysia</taxon>
    </lineage>
</organism>
<protein>
    <submittedName>
        <fullName evidence="1">Uncharacterized protein</fullName>
    </submittedName>
</protein>
<dbReference type="AlphaFoldDB" id="A0AAE1D3A7"/>
<dbReference type="Proteomes" id="UP001283361">
    <property type="component" value="Unassembled WGS sequence"/>
</dbReference>
<reference evidence="1" key="1">
    <citation type="journal article" date="2023" name="G3 (Bethesda)">
        <title>A reference genome for the long-term kleptoplast-retaining sea slug Elysia crispata morphotype clarki.</title>
        <authorList>
            <person name="Eastman K.E."/>
            <person name="Pendleton A.L."/>
            <person name="Shaikh M.A."/>
            <person name="Suttiyut T."/>
            <person name="Ogas R."/>
            <person name="Tomko P."/>
            <person name="Gavelis G."/>
            <person name="Widhalm J.R."/>
            <person name="Wisecaver J.H."/>
        </authorList>
    </citation>
    <scope>NUCLEOTIDE SEQUENCE</scope>
    <source>
        <strain evidence="1">ECLA1</strain>
    </source>
</reference>
<dbReference type="EMBL" id="JAWDGP010005684">
    <property type="protein sequence ID" value="KAK3754227.1"/>
    <property type="molecule type" value="Genomic_DNA"/>
</dbReference>
<keyword evidence="2" id="KW-1185">Reference proteome</keyword>
<proteinExistence type="predicted"/>